<keyword evidence="1" id="KW-0812">Transmembrane</keyword>
<dbReference type="GeneID" id="55584670"/>
<keyword evidence="1" id="KW-0472">Membrane</keyword>
<name>A0A4P2VML6_9ARCH</name>
<keyword evidence="1" id="KW-1133">Transmembrane helix</keyword>
<accession>A0A4P2VML6</accession>
<evidence type="ECO:0008006" key="4">
    <source>
        <dbReference type="Google" id="ProtNLM"/>
    </source>
</evidence>
<protein>
    <recommendedName>
        <fullName evidence="4">Substrate-specific component TrpP of tryptophan ECF transporter</fullName>
    </recommendedName>
</protein>
<evidence type="ECO:0000256" key="1">
    <source>
        <dbReference type="SAM" id="Phobius"/>
    </source>
</evidence>
<organism evidence="2 3">
    <name type="scientific">Conexivisphaera calida</name>
    <dbReference type="NCBI Taxonomy" id="1874277"/>
    <lineage>
        <taxon>Archaea</taxon>
        <taxon>Nitrososphaerota</taxon>
        <taxon>Conexivisphaeria</taxon>
        <taxon>Conexivisphaerales</taxon>
        <taxon>Conexivisphaeraceae</taxon>
        <taxon>Conexivisphaera</taxon>
    </lineage>
</organism>
<feature type="transmembrane region" description="Helical" evidence="1">
    <location>
        <begin position="71"/>
        <end position="90"/>
    </location>
</feature>
<keyword evidence="3" id="KW-1185">Reference proteome</keyword>
<dbReference type="RefSeq" id="WP_174448500.1">
    <property type="nucleotide sequence ID" value="NZ_AP018732.1"/>
</dbReference>
<dbReference type="AlphaFoldDB" id="A0A4P2VML6"/>
<dbReference type="EMBL" id="AP018732">
    <property type="protein sequence ID" value="BBE42248.1"/>
    <property type="molecule type" value="Genomic_DNA"/>
</dbReference>
<evidence type="ECO:0000313" key="3">
    <source>
        <dbReference type="Proteomes" id="UP000509448"/>
    </source>
</evidence>
<dbReference type="KEGG" id="ccai:NAS2_0859"/>
<reference evidence="2 3" key="1">
    <citation type="journal article" date="2019" name="ISME J.">
        <title>Isolation and characterization of a thermophilic sulfur- and iron-reducing thaumarchaeote from a terrestrial acidic hot spring.</title>
        <authorList>
            <person name="Kato S."/>
            <person name="Itoh T."/>
            <person name="Yuki M."/>
            <person name="Nagamori M."/>
            <person name="Ohnishi M."/>
            <person name="Uematsu K."/>
            <person name="Suzuki K."/>
            <person name="Takashina T."/>
            <person name="Ohkuma M."/>
        </authorList>
    </citation>
    <scope>NUCLEOTIDE SEQUENCE [LARGE SCALE GENOMIC DNA]</scope>
    <source>
        <strain evidence="2 3">NAS-02</strain>
    </source>
</reference>
<dbReference type="Proteomes" id="UP000509448">
    <property type="component" value="Chromosome"/>
</dbReference>
<proteinExistence type="predicted"/>
<evidence type="ECO:0000313" key="2">
    <source>
        <dbReference type="EMBL" id="BBE42248.1"/>
    </source>
</evidence>
<feature type="transmembrane region" description="Helical" evidence="1">
    <location>
        <begin position="20"/>
        <end position="40"/>
    </location>
</feature>
<sequence>MSKNSYNVYRRGGRFTTKDLARIVVFSVLMVVSKVTTQFVPIPVAGLHGILYVPLSAVFMLTGVGLVRKAWTATTIGFVAGVVGLALPGGPGVLDLPMLVITGIVVDLFLMAVRRNIGDSAAIAAIAGFLPVIFTTWFMLWGLRVVFGVRMPLMTFLLIFIVLHGALSALGGVIAYGLVRRLGR</sequence>
<feature type="transmembrane region" description="Helical" evidence="1">
    <location>
        <begin position="153"/>
        <end position="179"/>
    </location>
</feature>
<feature type="transmembrane region" description="Helical" evidence="1">
    <location>
        <begin position="96"/>
        <end position="113"/>
    </location>
</feature>
<feature type="transmembrane region" description="Helical" evidence="1">
    <location>
        <begin position="120"/>
        <end position="141"/>
    </location>
</feature>
<gene>
    <name evidence="2" type="ORF">NAS2_0859</name>
</gene>
<feature type="transmembrane region" description="Helical" evidence="1">
    <location>
        <begin position="46"/>
        <end position="64"/>
    </location>
</feature>